<proteinExistence type="predicted"/>
<reference evidence="1 2" key="1">
    <citation type="submission" date="2014-02" db="EMBL/GenBank/DDBJ databases">
        <title>Transposable element dynamics among asymbiotic and ectomycorrhizal Amanita fungi.</title>
        <authorList>
            <consortium name="DOE Joint Genome Institute"/>
            <person name="Hess J."/>
            <person name="Skrede I."/>
            <person name="Wolfe B."/>
            <person name="LaButti K."/>
            <person name="Ohm R.A."/>
            <person name="Grigoriev I.V."/>
            <person name="Pringle A."/>
        </authorList>
    </citation>
    <scope>NUCLEOTIDE SEQUENCE [LARGE SCALE GENOMIC DNA]</scope>
    <source>
        <strain evidence="1 2">SKay4041</strain>
    </source>
</reference>
<evidence type="ECO:0000313" key="1">
    <source>
        <dbReference type="EMBL" id="PFH47698.1"/>
    </source>
</evidence>
<keyword evidence="2" id="KW-1185">Reference proteome</keyword>
<evidence type="ECO:0000313" key="2">
    <source>
        <dbReference type="Proteomes" id="UP000242287"/>
    </source>
</evidence>
<dbReference type="EMBL" id="KZ302097">
    <property type="protein sequence ID" value="PFH47698.1"/>
    <property type="molecule type" value="Genomic_DNA"/>
</dbReference>
<accession>A0A2A9NC92</accession>
<protein>
    <submittedName>
        <fullName evidence="1">Uncharacterized protein</fullName>
    </submittedName>
</protein>
<dbReference type="Proteomes" id="UP000242287">
    <property type="component" value="Unassembled WGS sequence"/>
</dbReference>
<name>A0A2A9NC92_9AGAR</name>
<dbReference type="AlphaFoldDB" id="A0A2A9NC92"/>
<sequence length="140" mass="14955">MPADKKKIPSKQQIKGFPPVLLGSQISLYLLLEFALEISHHIQYVVQYSDDQMKNIAIIALLFVSAAIAAPHASEAEVADTLGRIPGLTGSAGTIASVLATDVLMDGTVSIIRDALPVAGIMMIDRSVERDNGWRKKGGS</sequence>
<gene>
    <name evidence="1" type="ORF">AMATHDRAFT_6506</name>
</gene>
<organism evidence="1 2">
    <name type="scientific">Amanita thiersii Skay4041</name>
    <dbReference type="NCBI Taxonomy" id="703135"/>
    <lineage>
        <taxon>Eukaryota</taxon>
        <taxon>Fungi</taxon>
        <taxon>Dikarya</taxon>
        <taxon>Basidiomycota</taxon>
        <taxon>Agaricomycotina</taxon>
        <taxon>Agaricomycetes</taxon>
        <taxon>Agaricomycetidae</taxon>
        <taxon>Agaricales</taxon>
        <taxon>Pluteineae</taxon>
        <taxon>Amanitaceae</taxon>
        <taxon>Amanita</taxon>
    </lineage>
</organism>